<feature type="region of interest" description="Disordered" evidence="1">
    <location>
        <begin position="1"/>
        <end position="43"/>
    </location>
</feature>
<dbReference type="AlphaFoldDB" id="A0AAV7WV58"/>
<feature type="compositionally biased region" description="Basic and acidic residues" evidence="1">
    <location>
        <begin position="1"/>
        <end position="17"/>
    </location>
</feature>
<feature type="compositionally biased region" description="Basic and acidic residues" evidence="1">
    <location>
        <begin position="79"/>
        <end position="92"/>
    </location>
</feature>
<gene>
    <name evidence="2" type="ORF">NDU88_004302</name>
</gene>
<evidence type="ECO:0000313" key="2">
    <source>
        <dbReference type="EMBL" id="KAJ1216701.1"/>
    </source>
</evidence>
<evidence type="ECO:0000313" key="3">
    <source>
        <dbReference type="Proteomes" id="UP001066276"/>
    </source>
</evidence>
<name>A0AAV7WV58_PLEWA</name>
<reference evidence="2" key="1">
    <citation type="journal article" date="2022" name="bioRxiv">
        <title>Sequencing and chromosome-scale assembly of the giantPleurodeles waltlgenome.</title>
        <authorList>
            <person name="Brown T."/>
            <person name="Elewa A."/>
            <person name="Iarovenko S."/>
            <person name="Subramanian E."/>
            <person name="Araus A.J."/>
            <person name="Petzold A."/>
            <person name="Susuki M."/>
            <person name="Suzuki K.-i.T."/>
            <person name="Hayashi T."/>
            <person name="Toyoda A."/>
            <person name="Oliveira C."/>
            <person name="Osipova E."/>
            <person name="Leigh N.D."/>
            <person name="Simon A."/>
            <person name="Yun M.H."/>
        </authorList>
    </citation>
    <scope>NUCLEOTIDE SEQUENCE</scope>
    <source>
        <strain evidence="2">20211129_DDA</strain>
        <tissue evidence="2">Liver</tissue>
    </source>
</reference>
<organism evidence="2 3">
    <name type="scientific">Pleurodeles waltl</name>
    <name type="common">Iberian ribbed newt</name>
    <dbReference type="NCBI Taxonomy" id="8319"/>
    <lineage>
        <taxon>Eukaryota</taxon>
        <taxon>Metazoa</taxon>
        <taxon>Chordata</taxon>
        <taxon>Craniata</taxon>
        <taxon>Vertebrata</taxon>
        <taxon>Euteleostomi</taxon>
        <taxon>Amphibia</taxon>
        <taxon>Batrachia</taxon>
        <taxon>Caudata</taxon>
        <taxon>Salamandroidea</taxon>
        <taxon>Salamandridae</taxon>
        <taxon>Pleurodelinae</taxon>
        <taxon>Pleurodeles</taxon>
    </lineage>
</organism>
<sequence>MGKSDKTQAKLQFDRHKAGGPSGEDAGPGQAGGPSMPAGEEQDLRQILVTMQHSLTQIDGKIDSLSYCMDRMSEHLAEHAERLDQAERRISEVEDGQTE</sequence>
<dbReference type="EMBL" id="JANPWB010000001">
    <property type="protein sequence ID" value="KAJ1216701.1"/>
    <property type="molecule type" value="Genomic_DNA"/>
</dbReference>
<proteinExistence type="predicted"/>
<evidence type="ECO:0000256" key="1">
    <source>
        <dbReference type="SAM" id="MobiDB-lite"/>
    </source>
</evidence>
<keyword evidence="3" id="KW-1185">Reference proteome</keyword>
<accession>A0AAV7WV58</accession>
<comment type="caution">
    <text evidence="2">The sequence shown here is derived from an EMBL/GenBank/DDBJ whole genome shotgun (WGS) entry which is preliminary data.</text>
</comment>
<dbReference type="Proteomes" id="UP001066276">
    <property type="component" value="Chromosome 1_1"/>
</dbReference>
<protein>
    <submittedName>
        <fullName evidence="2">Uncharacterized protein</fullName>
    </submittedName>
</protein>
<feature type="region of interest" description="Disordered" evidence="1">
    <location>
        <begin position="79"/>
        <end position="99"/>
    </location>
</feature>